<keyword evidence="2" id="KW-1185">Reference proteome</keyword>
<name>A0A949K3Y1_9FIRM</name>
<accession>A0A949K3Y1</accession>
<organism evidence="1 2">
    <name type="scientific">Diplocloster agilis</name>
    <dbReference type="NCBI Taxonomy" id="2850323"/>
    <lineage>
        <taxon>Bacteria</taxon>
        <taxon>Bacillati</taxon>
        <taxon>Bacillota</taxon>
        <taxon>Clostridia</taxon>
        <taxon>Lachnospirales</taxon>
        <taxon>Lachnospiraceae</taxon>
        <taxon>Diplocloster</taxon>
    </lineage>
</organism>
<gene>
    <name evidence="1" type="ORF">KTH89_22685</name>
</gene>
<dbReference type="AlphaFoldDB" id="A0A949K3Y1"/>
<comment type="caution">
    <text evidence="1">The sequence shown here is derived from an EMBL/GenBank/DDBJ whole genome shotgun (WGS) entry which is preliminary data.</text>
</comment>
<evidence type="ECO:0000313" key="1">
    <source>
        <dbReference type="EMBL" id="MBU9739344.1"/>
    </source>
</evidence>
<protein>
    <submittedName>
        <fullName evidence="1">Uncharacterized protein</fullName>
    </submittedName>
</protein>
<dbReference type="EMBL" id="JAHQCW010000056">
    <property type="protein sequence ID" value="MBU9739344.1"/>
    <property type="molecule type" value="Genomic_DNA"/>
</dbReference>
<reference evidence="1" key="1">
    <citation type="submission" date="2021-06" db="EMBL/GenBank/DDBJ databases">
        <title>Description of novel taxa of the family Lachnospiraceae.</title>
        <authorList>
            <person name="Chaplin A.V."/>
            <person name="Sokolova S.R."/>
            <person name="Pikina A.P."/>
            <person name="Korzhanova M."/>
            <person name="Belova V."/>
            <person name="Korostin D."/>
            <person name="Efimov B.A."/>
        </authorList>
    </citation>
    <scope>NUCLEOTIDE SEQUENCE</scope>
    <source>
        <strain evidence="1">ASD5720</strain>
    </source>
</reference>
<sequence>MYGNEGEKWVMTNELSINELMINEVGTEFEIAPYYSVPHGYTSIKYEGILIFIPDKVFEEHFVRLDTYKQYYHLGDIIKINANGNLEDYSIVRIDGDGHYITLRLERD</sequence>
<dbReference type="RefSeq" id="WP_238723223.1">
    <property type="nucleotide sequence ID" value="NZ_JAHQCW010000056.1"/>
</dbReference>
<dbReference type="Proteomes" id="UP000712157">
    <property type="component" value="Unassembled WGS sequence"/>
</dbReference>
<proteinExistence type="predicted"/>
<evidence type="ECO:0000313" key="2">
    <source>
        <dbReference type="Proteomes" id="UP000712157"/>
    </source>
</evidence>